<protein>
    <submittedName>
        <fullName evidence="2">TraX protein</fullName>
    </submittedName>
</protein>
<feature type="transmembrane region" description="Helical" evidence="1">
    <location>
        <begin position="16"/>
        <end position="35"/>
    </location>
</feature>
<name>A0A1H3HY44_EUBBA</name>
<keyword evidence="1" id="KW-0812">Transmembrane</keyword>
<accession>A0A1H3HY44</accession>
<dbReference type="EMBL" id="FNOU01000020">
    <property type="protein sequence ID" value="SDY20400.1"/>
    <property type="molecule type" value="Genomic_DNA"/>
</dbReference>
<keyword evidence="1" id="KW-1133">Transmembrane helix</keyword>
<dbReference type="Proteomes" id="UP000199652">
    <property type="component" value="Unassembled WGS sequence"/>
</dbReference>
<feature type="transmembrane region" description="Helical" evidence="1">
    <location>
        <begin position="41"/>
        <end position="64"/>
    </location>
</feature>
<sequence length="97" mass="11601">MLPMMLIFYFLRAHRGWMYCIIITFSLLMATLYFSQDLSQIDMLFIVNSDWMQFWVIPFIALYNGKSGPKNAFSKWFFYLAYPLHLWVFALIHLGIA</sequence>
<proteinExistence type="predicted"/>
<dbReference type="STRING" id="1528.SAMN04488579_1205"/>
<reference evidence="3" key="1">
    <citation type="submission" date="2016-10" db="EMBL/GenBank/DDBJ databases">
        <authorList>
            <person name="Varghese N."/>
            <person name="Submissions S."/>
        </authorList>
    </citation>
    <scope>NUCLEOTIDE SEQUENCE [LARGE SCALE GENOMIC DNA]</scope>
    <source>
        <strain evidence="3">VPI 5359</strain>
    </source>
</reference>
<keyword evidence="3" id="KW-1185">Reference proteome</keyword>
<dbReference type="AlphaFoldDB" id="A0A1H3HY44"/>
<evidence type="ECO:0000313" key="2">
    <source>
        <dbReference type="EMBL" id="SDY20400.1"/>
    </source>
</evidence>
<keyword evidence="1" id="KW-0472">Membrane</keyword>
<feature type="transmembrane region" description="Helical" evidence="1">
    <location>
        <begin position="76"/>
        <end position="96"/>
    </location>
</feature>
<gene>
    <name evidence="2" type="ORF">SAMN04488579_1205</name>
</gene>
<organism evidence="2 3">
    <name type="scientific">Eubacterium barkeri</name>
    <name type="common">Clostridium barkeri</name>
    <dbReference type="NCBI Taxonomy" id="1528"/>
    <lineage>
        <taxon>Bacteria</taxon>
        <taxon>Bacillati</taxon>
        <taxon>Bacillota</taxon>
        <taxon>Clostridia</taxon>
        <taxon>Eubacteriales</taxon>
        <taxon>Eubacteriaceae</taxon>
        <taxon>Eubacterium</taxon>
    </lineage>
</organism>
<evidence type="ECO:0000256" key="1">
    <source>
        <dbReference type="SAM" id="Phobius"/>
    </source>
</evidence>
<evidence type="ECO:0000313" key="3">
    <source>
        <dbReference type="Proteomes" id="UP000199652"/>
    </source>
</evidence>